<dbReference type="HOGENOM" id="CLU_108113_0_1_1"/>
<dbReference type="Proteomes" id="UP000001471">
    <property type="component" value="Unassembled WGS sequence"/>
</dbReference>
<gene>
    <name evidence="2" type="ORF">PTRG_06589</name>
</gene>
<dbReference type="InParanoid" id="B2W9D1"/>
<reference evidence="3" key="1">
    <citation type="journal article" date="2013" name="G3 (Bethesda)">
        <title>Comparative genomics of a plant-pathogenic fungus, Pyrenophora tritici-repentis, reveals transduplication and the impact of repeat elements on pathogenicity and population divergence.</title>
        <authorList>
            <person name="Manning V.A."/>
            <person name="Pandelova I."/>
            <person name="Dhillon B."/>
            <person name="Wilhelm L.J."/>
            <person name="Goodwin S.B."/>
            <person name="Berlin A.M."/>
            <person name="Figueroa M."/>
            <person name="Freitag M."/>
            <person name="Hane J.K."/>
            <person name="Henrissat B."/>
            <person name="Holman W.H."/>
            <person name="Kodira C.D."/>
            <person name="Martin J."/>
            <person name="Oliver R.P."/>
            <person name="Robbertse B."/>
            <person name="Schackwitz W."/>
            <person name="Schwartz D.C."/>
            <person name="Spatafora J.W."/>
            <person name="Turgeon B.G."/>
            <person name="Yandava C."/>
            <person name="Young S."/>
            <person name="Zhou S."/>
            <person name="Zeng Q."/>
            <person name="Grigoriev I.V."/>
            <person name="Ma L.-J."/>
            <person name="Ciuffetti L.M."/>
        </authorList>
    </citation>
    <scope>NUCLEOTIDE SEQUENCE [LARGE SCALE GENOMIC DNA]</scope>
    <source>
        <strain evidence="3">Pt-1C-BFP</strain>
    </source>
</reference>
<dbReference type="AlphaFoldDB" id="B2W9D1"/>
<feature type="chain" id="PRO_5002784600" evidence="1">
    <location>
        <begin position="18"/>
        <end position="204"/>
    </location>
</feature>
<sequence>MKLVNLITTTFSLLAVSQPLASPNSKPSDIMIGLSLDQCSIDTPLPKAINYLYFNPNTYSLVAQQATAREVIRAYNVWDIEAILAYRTPDCKHQVLPLSMNRTGKSNDEYRAYFESIRPNYVNFTATVIEELHDAKTHKCIIHARSKAQTAIGLYANEYALILSFTEDGKKVSHFDEFVDSAYSVKFQADLAKALAGNSTGPAE</sequence>
<proteinExistence type="predicted"/>
<accession>B2W9D1</accession>
<dbReference type="OMA" id="WTNEYAI"/>
<dbReference type="Gene3D" id="3.10.450.50">
    <property type="match status" value="1"/>
</dbReference>
<dbReference type="SUPFAM" id="SSF54427">
    <property type="entry name" value="NTF2-like"/>
    <property type="match status" value="1"/>
</dbReference>
<dbReference type="PANTHER" id="PTHR39598:SF1">
    <property type="entry name" value="AUSTINOID BIOSYNTHESIS CLUSTERS PROTEIN F-RELATED"/>
    <property type="match status" value="1"/>
</dbReference>
<dbReference type="InterPro" id="IPR050977">
    <property type="entry name" value="Fungal_Meroterpenoid_Isomerase"/>
</dbReference>
<evidence type="ECO:0000313" key="3">
    <source>
        <dbReference type="Proteomes" id="UP000001471"/>
    </source>
</evidence>
<dbReference type="PANTHER" id="PTHR39598">
    <property type="entry name" value="AUSTINOL SYNTHESIS PROTEIN F-RELATED"/>
    <property type="match status" value="1"/>
</dbReference>
<protein>
    <submittedName>
        <fullName evidence="2">Uncharacterized protein</fullName>
    </submittedName>
</protein>
<dbReference type="InterPro" id="IPR032710">
    <property type="entry name" value="NTF2-like_dom_sf"/>
</dbReference>
<dbReference type="EMBL" id="DS231620">
    <property type="protein sequence ID" value="EDU49509.1"/>
    <property type="molecule type" value="Genomic_DNA"/>
</dbReference>
<dbReference type="STRING" id="426418.B2W9D1"/>
<dbReference type="eggNOG" id="ENOG502SPRW">
    <property type="taxonomic scope" value="Eukaryota"/>
</dbReference>
<dbReference type="OrthoDB" id="3758478at2759"/>
<evidence type="ECO:0000313" key="2">
    <source>
        <dbReference type="EMBL" id="EDU49509.1"/>
    </source>
</evidence>
<name>B2W9D1_PYRTR</name>
<organism evidence="2 3">
    <name type="scientific">Pyrenophora tritici-repentis (strain Pt-1C-BFP)</name>
    <name type="common">Wheat tan spot fungus</name>
    <name type="synonym">Drechslera tritici-repentis</name>
    <dbReference type="NCBI Taxonomy" id="426418"/>
    <lineage>
        <taxon>Eukaryota</taxon>
        <taxon>Fungi</taxon>
        <taxon>Dikarya</taxon>
        <taxon>Ascomycota</taxon>
        <taxon>Pezizomycotina</taxon>
        <taxon>Dothideomycetes</taxon>
        <taxon>Pleosporomycetidae</taxon>
        <taxon>Pleosporales</taxon>
        <taxon>Pleosporineae</taxon>
        <taxon>Pleosporaceae</taxon>
        <taxon>Pyrenophora</taxon>
    </lineage>
</organism>
<keyword evidence="1" id="KW-0732">Signal</keyword>
<feature type="signal peptide" evidence="1">
    <location>
        <begin position="1"/>
        <end position="17"/>
    </location>
</feature>
<evidence type="ECO:0000256" key="1">
    <source>
        <dbReference type="SAM" id="SignalP"/>
    </source>
</evidence>